<dbReference type="Pfam" id="PF01596">
    <property type="entry name" value="Methyltransf_3"/>
    <property type="match status" value="1"/>
</dbReference>
<evidence type="ECO:0000256" key="6">
    <source>
        <dbReference type="ARBA" id="ARBA00023453"/>
    </source>
</evidence>
<dbReference type="InterPro" id="IPR002935">
    <property type="entry name" value="SAM_O-MeTrfase"/>
</dbReference>
<keyword evidence="8" id="KW-0472">Membrane</keyword>
<dbReference type="SUPFAM" id="SSF53335">
    <property type="entry name" value="S-adenosyl-L-methionine-dependent methyltransferases"/>
    <property type="match status" value="1"/>
</dbReference>
<feature type="transmembrane region" description="Helical" evidence="8">
    <location>
        <begin position="20"/>
        <end position="44"/>
    </location>
</feature>
<evidence type="ECO:0000256" key="3">
    <source>
        <dbReference type="ARBA" id="ARBA00022679"/>
    </source>
</evidence>
<keyword evidence="8" id="KW-0812">Transmembrane</keyword>
<dbReference type="InterPro" id="IPR029063">
    <property type="entry name" value="SAM-dependent_MTases_sf"/>
</dbReference>
<dbReference type="PROSITE" id="PS51257">
    <property type="entry name" value="PROKAR_LIPOPROTEIN"/>
    <property type="match status" value="1"/>
</dbReference>
<keyword evidence="8" id="KW-1133">Transmembrane helix</keyword>
<dbReference type="GO" id="GO:0016206">
    <property type="term" value="F:catechol O-methyltransferase activity"/>
    <property type="evidence" value="ECO:0007669"/>
    <property type="project" value="UniProtKB-EC"/>
</dbReference>
<evidence type="ECO:0000256" key="5">
    <source>
        <dbReference type="ARBA" id="ARBA00022939"/>
    </source>
</evidence>
<feature type="region of interest" description="Disordered" evidence="7">
    <location>
        <begin position="326"/>
        <end position="349"/>
    </location>
</feature>
<keyword evidence="5" id="KW-0128">Catecholamine metabolism</keyword>
<dbReference type="GO" id="GO:0032259">
    <property type="term" value="P:methylation"/>
    <property type="evidence" value="ECO:0007669"/>
    <property type="project" value="UniProtKB-KW"/>
</dbReference>
<name>A0A835WCX3_CHLIN</name>
<feature type="compositionally biased region" description="Low complexity" evidence="7">
    <location>
        <begin position="336"/>
        <end position="349"/>
    </location>
</feature>
<evidence type="ECO:0000256" key="8">
    <source>
        <dbReference type="SAM" id="Phobius"/>
    </source>
</evidence>
<evidence type="ECO:0000313" key="10">
    <source>
        <dbReference type="Proteomes" id="UP000650467"/>
    </source>
</evidence>
<evidence type="ECO:0000256" key="7">
    <source>
        <dbReference type="SAM" id="MobiDB-lite"/>
    </source>
</evidence>
<comment type="similarity">
    <text evidence="6">Belongs to the class I-like SAM-binding methyltransferase superfamily. Cation-dependent O-methyltransferase family.</text>
</comment>
<evidence type="ECO:0000256" key="4">
    <source>
        <dbReference type="ARBA" id="ARBA00022691"/>
    </source>
</evidence>
<organism evidence="9 10">
    <name type="scientific">Chlamydomonas incerta</name>
    <dbReference type="NCBI Taxonomy" id="51695"/>
    <lineage>
        <taxon>Eukaryota</taxon>
        <taxon>Viridiplantae</taxon>
        <taxon>Chlorophyta</taxon>
        <taxon>core chlorophytes</taxon>
        <taxon>Chlorophyceae</taxon>
        <taxon>CS clade</taxon>
        <taxon>Chlamydomonadales</taxon>
        <taxon>Chlamydomonadaceae</taxon>
        <taxon>Chlamydomonas</taxon>
    </lineage>
</organism>
<evidence type="ECO:0000313" key="9">
    <source>
        <dbReference type="EMBL" id="KAG2444930.1"/>
    </source>
</evidence>
<dbReference type="EC" id="2.1.1.6" evidence="1"/>
<dbReference type="Proteomes" id="UP000650467">
    <property type="component" value="Unassembled WGS sequence"/>
</dbReference>
<dbReference type="GO" id="GO:0006584">
    <property type="term" value="P:catecholamine metabolic process"/>
    <property type="evidence" value="ECO:0007669"/>
    <property type="project" value="UniProtKB-KW"/>
</dbReference>
<gene>
    <name evidence="9" type="ORF">HXX76_001666</name>
</gene>
<dbReference type="PANTHER" id="PTHR43836">
    <property type="entry name" value="CATECHOL O-METHYLTRANSFERASE 1-RELATED"/>
    <property type="match status" value="1"/>
</dbReference>
<keyword evidence="10" id="KW-1185">Reference proteome</keyword>
<evidence type="ECO:0000256" key="2">
    <source>
        <dbReference type="ARBA" id="ARBA00022603"/>
    </source>
</evidence>
<keyword evidence="3" id="KW-0808">Transferase</keyword>
<keyword evidence="2" id="KW-0489">Methyltransferase</keyword>
<sequence length="349" mass="37629">MEDELRDPKNFLEFFLPRPLRLAFFGGSAASCLIASLITAVSLIQSPALELAEGSAARDLVVDLIGLVTFAALFAYDQQQAAVRIEQRREIREAQIAFGDREVFVNDKGEKMSRLKEVNDDWIVRRLERWGRRDGMPFVGPAKGAVLQQLVADKAPRLVVEVGTMAGYSALLMAQALPPGGRIVTFEKDLSWALAAKRFMWQASQGEKNQGLGSRVGDRVSVEWGDARERLGRVLRPGGQDAIDLLFLDGTPKEYLDYLKAAEPFLAPGALVVADNAGVFAQGGLKPYLEYVRGGGSYRSELVACKLEWRDDVDDGIEVSTWLGAGSGSGSGSGSSGAAEGSKATSGVA</sequence>
<feature type="compositionally biased region" description="Gly residues" evidence="7">
    <location>
        <begin position="326"/>
        <end position="335"/>
    </location>
</feature>
<dbReference type="Gene3D" id="3.40.50.150">
    <property type="entry name" value="Vaccinia Virus protein VP39"/>
    <property type="match status" value="1"/>
</dbReference>
<dbReference type="OrthoDB" id="186626at2759"/>
<keyword evidence="4" id="KW-0949">S-adenosyl-L-methionine</keyword>
<evidence type="ECO:0000256" key="1">
    <source>
        <dbReference type="ARBA" id="ARBA00012880"/>
    </source>
</evidence>
<dbReference type="AlphaFoldDB" id="A0A835WCX3"/>
<proteinExistence type="inferred from homology"/>
<comment type="caution">
    <text evidence="9">The sequence shown here is derived from an EMBL/GenBank/DDBJ whole genome shotgun (WGS) entry which is preliminary data.</text>
</comment>
<reference evidence="9" key="1">
    <citation type="journal article" date="2020" name="bioRxiv">
        <title>Comparative genomics of Chlamydomonas.</title>
        <authorList>
            <person name="Craig R.J."/>
            <person name="Hasan A.R."/>
            <person name="Ness R.W."/>
            <person name="Keightley P.D."/>
        </authorList>
    </citation>
    <scope>NUCLEOTIDE SEQUENCE</scope>
    <source>
        <strain evidence="9">SAG 7.73</strain>
    </source>
</reference>
<dbReference type="EMBL" id="JAEHOC010000002">
    <property type="protein sequence ID" value="KAG2444930.1"/>
    <property type="molecule type" value="Genomic_DNA"/>
</dbReference>
<dbReference type="PANTHER" id="PTHR43836:SF9">
    <property type="entry name" value="O-METHYLTRANSFERASE"/>
    <property type="match status" value="1"/>
</dbReference>
<dbReference type="PROSITE" id="PS51682">
    <property type="entry name" value="SAM_OMT_I"/>
    <property type="match status" value="1"/>
</dbReference>
<accession>A0A835WCX3</accession>
<protein>
    <recommendedName>
        <fullName evidence="1">catechol O-methyltransferase</fullName>
        <ecNumber evidence="1">2.1.1.6</ecNumber>
    </recommendedName>
</protein>